<dbReference type="InterPro" id="IPR029062">
    <property type="entry name" value="Class_I_gatase-like"/>
</dbReference>
<feature type="domain" description="HTH araC/xylS-type" evidence="3">
    <location>
        <begin position="215"/>
        <end position="313"/>
    </location>
</feature>
<dbReference type="EMBL" id="VSFF01000004">
    <property type="protein sequence ID" value="TYC16016.1"/>
    <property type="molecule type" value="Genomic_DNA"/>
</dbReference>
<dbReference type="Gene3D" id="3.40.50.880">
    <property type="match status" value="1"/>
</dbReference>
<dbReference type="Proteomes" id="UP000322634">
    <property type="component" value="Unassembled WGS sequence"/>
</dbReference>
<sequence>MLRVGVLVTEHVRVFDYAVAAEVWGLDRTAHGVPAFELRTCGPGGTAVAMRPGVTCVPDHGLDGLDECDLVVVPGVQRPTEPVHPDVRAALRAAHARGATVASLCSGAFLLADAGLLDGRRATAHWLDTDELARRHPGVTVDPHVLFVGDGAVWTSAGVAAGIDLCLHLVRRDHGAAAAAEIARTMVTAPFRPGGQAQFITRPVPVGVGRDDALSRLRERIVNDLAHPWTVAEMAGLARMPERSFARRFVQTTGDTPLQWLLAQRVLAAQHLLEVSELPIAAIARRCGFGTPLTMRHHFTRHVGLPPRDYRQAFGATTDHLRAADSSRP</sequence>
<protein>
    <submittedName>
        <fullName evidence="4">Helix-turn-helix domain-containing protein</fullName>
    </submittedName>
</protein>
<proteinExistence type="predicted"/>
<dbReference type="RefSeq" id="WP_148349811.1">
    <property type="nucleotide sequence ID" value="NZ_JBHSBF010000009.1"/>
</dbReference>
<dbReference type="InterPro" id="IPR052158">
    <property type="entry name" value="INH-QAR"/>
</dbReference>
<reference evidence="4 5" key="1">
    <citation type="submission" date="2019-08" db="EMBL/GenBank/DDBJ databases">
        <title>Actinomadura sp. nov. CYP1-5 isolated from mountain soil.</title>
        <authorList>
            <person name="Songsumanus A."/>
            <person name="Kuncharoen N."/>
            <person name="Kudo T."/>
            <person name="Yuki M."/>
            <person name="Igarashi Y."/>
            <person name="Tanasupawat S."/>
        </authorList>
    </citation>
    <scope>NUCLEOTIDE SEQUENCE [LARGE SCALE GENOMIC DNA]</scope>
    <source>
        <strain evidence="4 5">GKU157</strain>
    </source>
</reference>
<dbReference type="SUPFAM" id="SSF46689">
    <property type="entry name" value="Homeodomain-like"/>
    <property type="match status" value="2"/>
</dbReference>
<dbReference type="GO" id="GO:0003700">
    <property type="term" value="F:DNA-binding transcription factor activity"/>
    <property type="evidence" value="ECO:0007669"/>
    <property type="project" value="InterPro"/>
</dbReference>
<dbReference type="InterPro" id="IPR002818">
    <property type="entry name" value="DJ-1/PfpI"/>
</dbReference>
<dbReference type="AlphaFoldDB" id="A0A5D0UE10"/>
<dbReference type="PANTHER" id="PTHR43130">
    <property type="entry name" value="ARAC-FAMILY TRANSCRIPTIONAL REGULATOR"/>
    <property type="match status" value="1"/>
</dbReference>
<gene>
    <name evidence="4" type="ORF">FXF65_11870</name>
</gene>
<name>A0A5D0UE10_9ACTN</name>
<dbReference type="InterPro" id="IPR009057">
    <property type="entry name" value="Homeodomain-like_sf"/>
</dbReference>
<dbReference type="InterPro" id="IPR018060">
    <property type="entry name" value="HTH_AraC"/>
</dbReference>
<dbReference type="SUPFAM" id="SSF52317">
    <property type="entry name" value="Class I glutamine amidotransferase-like"/>
    <property type="match status" value="1"/>
</dbReference>
<evidence type="ECO:0000256" key="2">
    <source>
        <dbReference type="ARBA" id="ARBA00023163"/>
    </source>
</evidence>
<dbReference type="SMART" id="SM00342">
    <property type="entry name" value="HTH_ARAC"/>
    <property type="match status" value="1"/>
</dbReference>
<dbReference type="Pfam" id="PF01965">
    <property type="entry name" value="DJ-1_PfpI"/>
    <property type="match status" value="1"/>
</dbReference>
<dbReference type="CDD" id="cd03137">
    <property type="entry name" value="GATase1_AraC_1"/>
    <property type="match status" value="1"/>
</dbReference>
<keyword evidence="5" id="KW-1185">Reference proteome</keyword>
<comment type="caution">
    <text evidence="4">The sequence shown here is derived from an EMBL/GenBank/DDBJ whole genome shotgun (WGS) entry which is preliminary data.</text>
</comment>
<evidence type="ECO:0000313" key="4">
    <source>
        <dbReference type="EMBL" id="TYC16016.1"/>
    </source>
</evidence>
<dbReference type="GO" id="GO:0043565">
    <property type="term" value="F:sequence-specific DNA binding"/>
    <property type="evidence" value="ECO:0007669"/>
    <property type="project" value="InterPro"/>
</dbReference>
<organism evidence="4 5">
    <name type="scientific">Actinomadura syzygii</name>
    <dbReference type="NCBI Taxonomy" id="1427538"/>
    <lineage>
        <taxon>Bacteria</taxon>
        <taxon>Bacillati</taxon>
        <taxon>Actinomycetota</taxon>
        <taxon>Actinomycetes</taxon>
        <taxon>Streptosporangiales</taxon>
        <taxon>Thermomonosporaceae</taxon>
        <taxon>Actinomadura</taxon>
    </lineage>
</organism>
<evidence type="ECO:0000313" key="5">
    <source>
        <dbReference type="Proteomes" id="UP000322634"/>
    </source>
</evidence>
<keyword evidence="2" id="KW-0804">Transcription</keyword>
<dbReference type="PROSITE" id="PS01124">
    <property type="entry name" value="HTH_ARAC_FAMILY_2"/>
    <property type="match status" value="1"/>
</dbReference>
<dbReference type="Pfam" id="PF12833">
    <property type="entry name" value="HTH_18"/>
    <property type="match status" value="1"/>
</dbReference>
<keyword evidence="1" id="KW-0805">Transcription regulation</keyword>
<accession>A0A5D0UE10</accession>
<evidence type="ECO:0000256" key="1">
    <source>
        <dbReference type="ARBA" id="ARBA00023015"/>
    </source>
</evidence>
<evidence type="ECO:0000259" key="3">
    <source>
        <dbReference type="PROSITE" id="PS01124"/>
    </source>
</evidence>
<dbReference type="OrthoDB" id="34150at2"/>
<dbReference type="PANTHER" id="PTHR43130:SF3">
    <property type="entry name" value="HTH-TYPE TRANSCRIPTIONAL REGULATOR RV1931C"/>
    <property type="match status" value="1"/>
</dbReference>
<dbReference type="Gene3D" id="1.10.10.60">
    <property type="entry name" value="Homeodomain-like"/>
    <property type="match status" value="1"/>
</dbReference>